<dbReference type="RefSeq" id="XP_040719141.1">
    <property type="nucleotide sequence ID" value="XM_040857488.1"/>
</dbReference>
<keyword evidence="4" id="KW-1185">Reference proteome</keyword>
<gene>
    <name evidence="3" type="ORF">BCR38DRAFT_386718</name>
</gene>
<evidence type="ECO:0000313" key="4">
    <source>
        <dbReference type="Proteomes" id="UP000193689"/>
    </source>
</evidence>
<dbReference type="SUPFAM" id="SSF53335">
    <property type="entry name" value="S-adenosyl-L-methionine-dependent methyltransferases"/>
    <property type="match status" value="1"/>
</dbReference>
<dbReference type="InterPro" id="IPR029063">
    <property type="entry name" value="SAM-dependent_MTases_sf"/>
</dbReference>
<evidence type="ECO:0000256" key="1">
    <source>
        <dbReference type="ARBA" id="ARBA00038158"/>
    </source>
</evidence>
<sequence length="340" mass="38464">MNDDSHAPSGQDNMTGDGNSSEWTLTSEKLLPEGFHIPRELIRQPSGRPVVEPDSVLGDSRRTYQAYKEGKYIMPNDEAEQERLDKQHYAFTLLMDGKLSWAPLTEPPAHAVDIATGTGVWALEFAKQYPESMLIGTDLSRIQPDPAIPNCFFVKEDVEDDWVFSHSFEYIHARFVNTCFDNPKMVISHAFKNLNPGGWIEYQDTAPQFLFMDGSLDGTALGKWSDLCRQGMAAMGKDALVSAKYKFWFKEAVVNVTEKKIPWPCNGWPADPRFQQVGKHQLQNILDGIRGVAWEMLKAAGMTPSEIESFIEQVKEEAQDKNTRFFMPVYVVYGQKPLVT</sequence>
<dbReference type="AlphaFoldDB" id="A0A1Y2EC24"/>
<keyword evidence="3" id="KW-0489">Methyltransferase</keyword>
<dbReference type="EMBL" id="MCFJ01000003">
    <property type="protein sequence ID" value="ORY68854.1"/>
    <property type="molecule type" value="Genomic_DNA"/>
</dbReference>
<dbReference type="PANTHER" id="PTHR43591">
    <property type="entry name" value="METHYLTRANSFERASE"/>
    <property type="match status" value="1"/>
</dbReference>
<comment type="caution">
    <text evidence="3">The sequence shown here is derived from an EMBL/GenBank/DDBJ whole genome shotgun (WGS) entry which is preliminary data.</text>
</comment>
<reference evidence="3 4" key="1">
    <citation type="submission" date="2016-07" db="EMBL/GenBank/DDBJ databases">
        <title>Pervasive Adenine N6-methylation of Active Genes in Fungi.</title>
        <authorList>
            <consortium name="DOE Joint Genome Institute"/>
            <person name="Mondo S.J."/>
            <person name="Dannebaum R.O."/>
            <person name="Kuo R.C."/>
            <person name="Labutti K."/>
            <person name="Haridas S."/>
            <person name="Kuo A."/>
            <person name="Salamov A."/>
            <person name="Ahrendt S.R."/>
            <person name="Lipzen A."/>
            <person name="Sullivan W."/>
            <person name="Andreopoulos W.B."/>
            <person name="Clum A."/>
            <person name="Lindquist E."/>
            <person name="Daum C."/>
            <person name="Ramamoorthy G.K."/>
            <person name="Gryganskyi A."/>
            <person name="Culley D."/>
            <person name="Magnuson J.K."/>
            <person name="James T.Y."/>
            <person name="O'Malley M.A."/>
            <person name="Stajich J.E."/>
            <person name="Spatafora J.W."/>
            <person name="Visel A."/>
            <person name="Grigoriev I.V."/>
        </authorList>
    </citation>
    <scope>NUCLEOTIDE SEQUENCE [LARGE SCALE GENOMIC DNA]</scope>
    <source>
        <strain evidence="3 4">CBS 129021</strain>
    </source>
</reference>
<organism evidence="3 4">
    <name type="scientific">Pseudomassariella vexata</name>
    <dbReference type="NCBI Taxonomy" id="1141098"/>
    <lineage>
        <taxon>Eukaryota</taxon>
        <taxon>Fungi</taxon>
        <taxon>Dikarya</taxon>
        <taxon>Ascomycota</taxon>
        <taxon>Pezizomycotina</taxon>
        <taxon>Sordariomycetes</taxon>
        <taxon>Xylariomycetidae</taxon>
        <taxon>Amphisphaeriales</taxon>
        <taxon>Pseudomassariaceae</taxon>
        <taxon>Pseudomassariella</taxon>
    </lineage>
</organism>
<keyword evidence="3" id="KW-0808">Transferase</keyword>
<proteinExistence type="inferred from homology"/>
<dbReference type="GeneID" id="63773700"/>
<feature type="region of interest" description="Disordered" evidence="2">
    <location>
        <begin position="1"/>
        <end position="26"/>
    </location>
</feature>
<dbReference type="Gene3D" id="3.40.50.150">
    <property type="entry name" value="Vaccinia Virus protein VP39"/>
    <property type="match status" value="1"/>
</dbReference>
<feature type="compositionally biased region" description="Polar residues" evidence="2">
    <location>
        <begin position="8"/>
        <end position="26"/>
    </location>
</feature>
<dbReference type="PANTHER" id="PTHR43591:SF102">
    <property type="entry name" value="S-ADENOSYL-L-METHIONINE-DEPENDENT METHYLTRANSFERASE"/>
    <property type="match status" value="1"/>
</dbReference>
<dbReference type="InParanoid" id="A0A1Y2EC24"/>
<dbReference type="Pfam" id="PF13489">
    <property type="entry name" value="Methyltransf_23"/>
    <property type="match status" value="1"/>
</dbReference>
<evidence type="ECO:0000313" key="3">
    <source>
        <dbReference type="EMBL" id="ORY68854.1"/>
    </source>
</evidence>
<dbReference type="GO" id="GO:0008168">
    <property type="term" value="F:methyltransferase activity"/>
    <property type="evidence" value="ECO:0007669"/>
    <property type="project" value="UniProtKB-KW"/>
</dbReference>
<dbReference type="GO" id="GO:0032259">
    <property type="term" value="P:methylation"/>
    <property type="evidence" value="ECO:0007669"/>
    <property type="project" value="UniProtKB-KW"/>
</dbReference>
<evidence type="ECO:0000256" key="2">
    <source>
        <dbReference type="SAM" id="MobiDB-lite"/>
    </source>
</evidence>
<dbReference type="OrthoDB" id="2013972at2759"/>
<comment type="similarity">
    <text evidence="1">Belongs to the methyltransferase superfamily. LaeA methyltransferase family.</text>
</comment>
<dbReference type="CDD" id="cd02440">
    <property type="entry name" value="AdoMet_MTases"/>
    <property type="match status" value="1"/>
</dbReference>
<accession>A0A1Y2EC24</accession>
<dbReference type="Proteomes" id="UP000193689">
    <property type="component" value="Unassembled WGS sequence"/>
</dbReference>
<protein>
    <submittedName>
        <fullName evidence="3">S-adenosyl-L-methionine-dependent methyltransferase</fullName>
    </submittedName>
</protein>
<name>A0A1Y2EC24_9PEZI</name>